<keyword evidence="2" id="KW-1185">Reference proteome</keyword>
<sequence length="128" mass="14152">MLRPANGKSIRSWGLGCSHLATCARQTEIATLLATGCSNWNLRPERKIASLLLASYTFWRYLRPPGWKIDLGCHIWHICATNRENPSLLGLGCSHLTTFRPANGKSFVLQPTIPCGDICAQLENAFAL</sequence>
<proteinExistence type="predicted"/>
<dbReference type="EMBL" id="BGPR01035057">
    <property type="protein sequence ID" value="GBO09712.1"/>
    <property type="molecule type" value="Genomic_DNA"/>
</dbReference>
<dbReference type="Proteomes" id="UP000499080">
    <property type="component" value="Unassembled WGS sequence"/>
</dbReference>
<protein>
    <submittedName>
        <fullName evidence="1">Uncharacterized protein</fullName>
    </submittedName>
</protein>
<evidence type="ECO:0000313" key="2">
    <source>
        <dbReference type="Proteomes" id="UP000499080"/>
    </source>
</evidence>
<accession>A0A4Y2UAP9</accession>
<gene>
    <name evidence="1" type="ORF">AVEN_53558_1</name>
</gene>
<name>A0A4Y2UAP9_ARAVE</name>
<reference evidence="1 2" key="1">
    <citation type="journal article" date="2019" name="Sci. Rep.">
        <title>Orb-weaving spider Araneus ventricosus genome elucidates the spidroin gene catalogue.</title>
        <authorList>
            <person name="Kono N."/>
            <person name="Nakamura H."/>
            <person name="Ohtoshi R."/>
            <person name="Moran D.A.P."/>
            <person name="Shinohara A."/>
            <person name="Yoshida Y."/>
            <person name="Fujiwara M."/>
            <person name="Mori M."/>
            <person name="Tomita M."/>
            <person name="Arakawa K."/>
        </authorList>
    </citation>
    <scope>NUCLEOTIDE SEQUENCE [LARGE SCALE GENOMIC DNA]</scope>
</reference>
<comment type="caution">
    <text evidence="1">The sequence shown here is derived from an EMBL/GenBank/DDBJ whole genome shotgun (WGS) entry which is preliminary data.</text>
</comment>
<evidence type="ECO:0000313" key="1">
    <source>
        <dbReference type="EMBL" id="GBO09712.1"/>
    </source>
</evidence>
<dbReference type="AlphaFoldDB" id="A0A4Y2UAP9"/>
<organism evidence="1 2">
    <name type="scientific">Araneus ventricosus</name>
    <name type="common">Orbweaver spider</name>
    <name type="synonym">Epeira ventricosa</name>
    <dbReference type="NCBI Taxonomy" id="182803"/>
    <lineage>
        <taxon>Eukaryota</taxon>
        <taxon>Metazoa</taxon>
        <taxon>Ecdysozoa</taxon>
        <taxon>Arthropoda</taxon>
        <taxon>Chelicerata</taxon>
        <taxon>Arachnida</taxon>
        <taxon>Araneae</taxon>
        <taxon>Araneomorphae</taxon>
        <taxon>Entelegynae</taxon>
        <taxon>Araneoidea</taxon>
        <taxon>Araneidae</taxon>
        <taxon>Araneus</taxon>
    </lineage>
</organism>